<feature type="compositionally biased region" description="Low complexity" evidence="1">
    <location>
        <begin position="315"/>
        <end position="352"/>
    </location>
</feature>
<accession>A0AAF1BF45</accession>
<organism evidence="2 3">
    <name type="scientific">Vanrija pseudolonga</name>
    <dbReference type="NCBI Taxonomy" id="143232"/>
    <lineage>
        <taxon>Eukaryota</taxon>
        <taxon>Fungi</taxon>
        <taxon>Dikarya</taxon>
        <taxon>Basidiomycota</taxon>
        <taxon>Agaricomycotina</taxon>
        <taxon>Tremellomycetes</taxon>
        <taxon>Trichosporonales</taxon>
        <taxon>Trichosporonaceae</taxon>
        <taxon>Vanrija</taxon>
    </lineage>
</organism>
<feature type="compositionally biased region" description="Acidic residues" evidence="1">
    <location>
        <begin position="155"/>
        <end position="169"/>
    </location>
</feature>
<feature type="compositionally biased region" description="Low complexity" evidence="1">
    <location>
        <begin position="235"/>
        <end position="250"/>
    </location>
</feature>
<feature type="compositionally biased region" description="Basic residues" evidence="1">
    <location>
        <begin position="199"/>
        <end position="209"/>
    </location>
</feature>
<gene>
    <name evidence="2" type="ORF">LOC62_01G001120</name>
</gene>
<evidence type="ECO:0008006" key="4">
    <source>
        <dbReference type="Google" id="ProtNLM"/>
    </source>
</evidence>
<dbReference type="AlphaFoldDB" id="A0AAF1BF45"/>
<keyword evidence="3" id="KW-1185">Reference proteome</keyword>
<feature type="compositionally biased region" description="Low complexity" evidence="1">
    <location>
        <begin position="138"/>
        <end position="154"/>
    </location>
</feature>
<reference evidence="2" key="1">
    <citation type="submission" date="2023-10" db="EMBL/GenBank/DDBJ databases">
        <authorList>
            <person name="Noh H."/>
        </authorList>
    </citation>
    <scope>NUCLEOTIDE SEQUENCE</scope>
    <source>
        <strain evidence="2">DUCC4014</strain>
    </source>
</reference>
<evidence type="ECO:0000313" key="2">
    <source>
        <dbReference type="EMBL" id="WOO77546.1"/>
    </source>
</evidence>
<feature type="region of interest" description="Disordered" evidence="1">
    <location>
        <begin position="72"/>
        <end position="261"/>
    </location>
</feature>
<sequence>MRVKVHVLAPLPERKVILAVPDGASVSALEAQVRASVPGLRGDVVLEVDGFELLSGQVAEVLQPADVVTVRLKPTSSKRQREGSAGAGASNKRARRSKSASRPEAVPLPLSEDEMDVESESDSSDSSSSNDSGESDSSESSSSSDSSDASSDSSPDSDSDSDSESDSDSSDSSSSAASPPAGPQHIPPGHGKASTHERNVRRRKARKLRQAAEEAEAEGGVDSQPSATPAPAPAAPEAAGTPVTPLLPVPRVMANRNKKRGFLKDMQAGMRTVFDDDEEAPVAAAGGAAASSESASVSELATPSSDKVTANGTELAPPTSAATPAKATPTPAVPLPTAAPASAPAASLPATPIRVTQPLHPQRAKFAPPSERAVPTNVFVSSKQFPFVKDQQRKGQDARRGGKQQANGHGHGGGGAQQQRELPYDVPYDFSQGLPYEEEEAPVPAAPPAWAKKGSRSRDASTPSVPVASTAAEPEPEPSTALWDRVDAAFDTLPEYRASTKLAPGTVVAWREVAIDFTTFTPEVKLLLASVRSANAAAVTLERLTHPALVNPEEDEDAPPALEMFTPAALQAAGRRVVPADWA</sequence>
<feature type="compositionally biased region" description="Low complexity" evidence="1">
    <location>
        <begin position="281"/>
        <end position="299"/>
    </location>
</feature>
<dbReference type="Proteomes" id="UP000827549">
    <property type="component" value="Chromosome 1"/>
</dbReference>
<evidence type="ECO:0000313" key="3">
    <source>
        <dbReference type="Proteomes" id="UP000827549"/>
    </source>
</evidence>
<dbReference type="GeneID" id="87804377"/>
<feature type="compositionally biased region" description="Acidic residues" evidence="1">
    <location>
        <begin position="111"/>
        <end position="123"/>
    </location>
</feature>
<name>A0AAF1BF45_9TREE</name>
<protein>
    <recommendedName>
        <fullName evidence="4">Coilin</fullName>
    </recommendedName>
</protein>
<feature type="region of interest" description="Disordered" evidence="1">
    <location>
        <begin position="281"/>
        <end position="480"/>
    </location>
</feature>
<proteinExistence type="predicted"/>
<feature type="compositionally biased region" description="Basic and acidic residues" evidence="1">
    <location>
        <begin position="390"/>
        <end position="400"/>
    </location>
</feature>
<evidence type="ECO:0000256" key="1">
    <source>
        <dbReference type="SAM" id="MobiDB-lite"/>
    </source>
</evidence>
<dbReference type="RefSeq" id="XP_062623578.1">
    <property type="nucleotide sequence ID" value="XM_062767594.1"/>
</dbReference>
<dbReference type="EMBL" id="CP086714">
    <property type="protein sequence ID" value="WOO77546.1"/>
    <property type="molecule type" value="Genomic_DNA"/>
</dbReference>
<feature type="compositionally biased region" description="Polar residues" evidence="1">
    <location>
        <begin position="301"/>
        <end position="312"/>
    </location>
</feature>